<organism evidence="3 4">
    <name type="scientific">Brenthis ino</name>
    <name type="common">lesser marbled fritillary</name>
    <dbReference type="NCBI Taxonomy" id="405034"/>
    <lineage>
        <taxon>Eukaryota</taxon>
        <taxon>Metazoa</taxon>
        <taxon>Ecdysozoa</taxon>
        <taxon>Arthropoda</taxon>
        <taxon>Hexapoda</taxon>
        <taxon>Insecta</taxon>
        <taxon>Pterygota</taxon>
        <taxon>Neoptera</taxon>
        <taxon>Endopterygota</taxon>
        <taxon>Lepidoptera</taxon>
        <taxon>Glossata</taxon>
        <taxon>Ditrysia</taxon>
        <taxon>Papilionoidea</taxon>
        <taxon>Nymphalidae</taxon>
        <taxon>Heliconiinae</taxon>
        <taxon>Argynnini</taxon>
        <taxon>Brenthis</taxon>
    </lineage>
</organism>
<dbReference type="GO" id="GO:0005102">
    <property type="term" value="F:signaling receptor binding"/>
    <property type="evidence" value="ECO:0007669"/>
    <property type="project" value="InterPro"/>
</dbReference>
<dbReference type="OrthoDB" id="6088188at2759"/>
<feature type="domain" description="ITPR-interacting" evidence="2">
    <location>
        <begin position="157"/>
        <end position="285"/>
    </location>
</feature>
<dbReference type="SMART" id="SM01257">
    <property type="entry name" value="KRAP_IP3R_bind"/>
    <property type="match status" value="1"/>
</dbReference>
<evidence type="ECO:0000259" key="2">
    <source>
        <dbReference type="SMART" id="SM01257"/>
    </source>
</evidence>
<dbReference type="Pfam" id="PF14722">
    <property type="entry name" value="KRAP_IP3R_bind"/>
    <property type="match status" value="1"/>
</dbReference>
<name>A0A8J9YJ70_9NEOP</name>
<proteinExistence type="predicted"/>
<dbReference type="EMBL" id="OV170228">
    <property type="protein sequence ID" value="CAH0729791.1"/>
    <property type="molecule type" value="Genomic_DNA"/>
</dbReference>
<dbReference type="PANTHER" id="PTHR17469:SF15">
    <property type="entry name" value="ITPR-INTERACTING DOMAIN-CONTAINING PROTEIN"/>
    <property type="match status" value="1"/>
</dbReference>
<evidence type="ECO:0000313" key="4">
    <source>
        <dbReference type="Proteomes" id="UP000838878"/>
    </source>
</evidence>
<protein>
    <recommendedName>
        <fullName evidence="2">ITPR-interacting domain-containing protein</fullName>
    </recommendedName>
</protein>
<feature type="non-terminal residue" evidence="3">
    <location>
        <position position="288"/>
    </location>
</feature>
<dbReference type="InterPro" id="IPR029325">
    <property type="entry name" value="ITPR-bd"/>
</dbReference>
<keyword evidence="4" id="KW-1185">Reference proteome</keyword>
<sequence>MDSTPDTFNESVSSILERKVRGWLTGVFDDMRRSSPVQQWLDSLPADSETENQNETDIMTDDKIKKLEQNRDSGSKSDENKPDESITENTVVENEIHQEVVHDDKSLDVPAQREAWKRKSLESGVLTSTPHPRNVKMKLQRDHSVQSEGYTPRFKNPLFRDHSLQSDASGSSGSSVLNVLGARKVDAESVLLALGFGPSEKQQKLQRIPDRFLVPSKLKGISTEQFIKDEQHSMRMHDCGIFGYRGLTEHCTPVCRFMKPLPSTCNRSYNVPEIAVQESSCSTVDNCS</sequence>
<evidence type="ECO:0000256" key="1">
    <source>
        <dbReference type="SAM" id="MobiDB-lite"/>
    </source>
</evidence>
<evidence type="ECO:0000313" key="3">
    <source>
        <dbReference type="EMBL" id="CAH0729791.1"/>
    </source>
</evidence>
<gene>
    <name evidence="3" type="ORF">BINO364_LOCUS14845</name>
</gene>
<dbReference type="Proteomes" id="UP000838878">
    <property type="component" value="Chromosome 8"/>
</dbReference>
<dbReference type="PANTHER" id="PTHR17469">
    <property type="entry name" value="SPERM SPECIFIC ANTIGEN 2-RELATED"/>
    <property type="match status" value="1"/>
</dbReference>
<feature type="compositionally biased region" description="Basic and acidic residues" evidence="1">
    <location>
        <begin position="94"/>
        <end position="105"/>
    </location>
</feature>
<feature type="compositionally biased region" description="Basic and acidic residues" evidence="1">
    <location>
        <begin position="60"/>
        <end position="84"/>
    </location>
</feature>
<accession>A0A8J9YJ70</accession>
<feature type="region of interest" description="Disordered" evidence="1">
    <location>
        <begin position="34"/>
        <end position="105"/>
    </location>
</feature>
<reference evidence="3" key="1">
    <citation type="submission" date="2021-12" db="EMBL/GenBank/DDBJ databases">
        <authorList>
            <person name="Martin H S."/>
        </authorList>
    </citation>
    <scope>NUCLEOTIDE SEQUENCE</scope>
</reference>
<dbReference type="AlphaFoldDB" id="A0A8J9YJ70"/>
<dbReference type="InterPro" id="IPR043444">
    <property type="entry name" value="TESPA1-like"/>
</dbReference>